<feature type="domain" description="Histidine kinase/HSP90-like ATPase" evidence="10">
    <location>
        <begin position="348"/>
        <end position="440"/>
    </location>
</feature>
<evidence type="ECO:0000313" key="13">
    <source>
        <dbReference type="Proteomes" id="UP001250858"/>
    </source>
</evidence>
<keyword evidence="6 12" id="KW-0418">Kinase</keyword>
<feature type="transmembrane region" description="Helical" evidence="9">
    <location>
        <begin position="82"/>
        <end position="101"/>
    </location>
</feature>
<feature type="transmembrane region" description="Helical" evidence="9">
    <location>
        <begin position="52"/>
        <end position="70"/>
    </location>
</feature>
<evidence type="ECO:0000256" key="9">
    <source>
        <dbReference type="SAM" id="Phobius"/>
    </source>
</evidence>
<evidence type="ECO:0000259" key="11">
    <source>
        <dbReference type="Pfam" id="PF07730"/>
    </source>
</evidence>
<evidence type="ECO:0000256" key="6">
    <source>
        <dbReference type="ARBA" id="ARBA00022777"/>
    </source>
</evidence>
<name>A0ABY9S3P6_9ACTN</name>
<dbReference type="Gene3D" id="3.30.565.10">
    <property type="entry name" value="Histidine kinase-like ATPase, C-terminal domain"/>
    <property type="match status" value="1"/>
</dbReference>
<protein>
    <recommendedName>
        <fullName evidence="2">histidine kinase</fullName>
        <ecNumber evidence="2">2.7.13.3</ecNumber>
    </recommendedName>
</protein>
<evidence type="ECO:0000256" key="4">
    <source>
        <dbReference type="ARBA" id="ARBA00022679"/>
    </source>
</evidence>
<gene>
    <name evidence="12" type="ORF">RGF97_32070</name>
</gene>
<dbReference type="InterPro" id="IPR050482">
    <property type="entry name" value="Sensor_HK_TwoCompSys"/>
</dbReference>
<keyword evidence="5" id="KW-0547">Nucleotide-binding</keyword>
<dbReference type="PANTHER" id="PTHR24421">
    <property type="entry name" value="NITRATE/NITRITE SENSOR PROTEIN NARX-RELATED"/>
    <property type="match status" value="1"/>
</dbReference>
<evidence type="ECO:0000256" key="7">
    <source>
        <dbReference type="ARBA" id="ARBA00022840"/>
    </source>
</evidence>
<accession>A0ABY9S3P6</accession>
<feature type="transmembrane region" description="Helical" evidence="9">
    <location>
        <begin position="108"/>
        <end position="126"/>
    </location>
</feature>
<dbReference type="EMBL" id="CP133762">
    <property type="protein sequence ID" value="WMX48511.1"/>
    <property type="molecule type" value="Genomic_DNA"/>
</dbReference>
<keyword evidence="9" id="KW-1133">Transmembrane helix</keyword>
<dbReference type="CDD" id="cd16917">
    <property type="entry name" value="HATPase_UhpB-NarQ-NarX-like"/>
    <property type="match status" value="1"/>
</dbReference>
<evidence type="ECO:0000256" key="3">
    <source>
        <dbReference type="ARBA" id="ARBA00022553"/>
    </source>
</evidence>
<feature type="transmembrane region" description="Helical" evidence="9">
    <location>
        <begin position="156"/>
        <end position="176"/>
    </location>
</feature>
<feature type="transmembrane region" description="Helical" evidence="9">
    <location>
        <begin position="182"/>
        <end position="202"/>
    </location>
</feature>
<keyword evidence="9" id="KW-0812">Transmembrane</keyword>
<evidence type="ECO:0000259" key="10">
    <source>
        <dbReference type="Pfam" id="PF02518"/>
    </source>
</evidence>
<organism evidence="12 13">
    <name type="scientific">Streptomyces roseicoloratus</name>
    <dbReference type="NCBI Taxonomy" id="2508722"/>
    <lineage>
        <taxon>Bacteria</taxon>
        <taxon>Bacillati</taxon>
        <taxon>Actinomycetota</taxon>
        <taxon>Actinomycetes</taxon>
        <taxon>Kitasatosporales</taxon>
        <taxon>Streptomycetaceae</taxon>
        <taxon>Streptomyces</taxon>
    </lineage>
</organism>
<proteinExistence type="predicted"/>
<keyword evidence="13" id="KW-1185">Reference proteome</keyword>
<dbReference type="InterPro" id="IPR003594">
    <property type="entry name" value="HATPase_dom"/>
</dbReference>
<sequence>MPRLWSQDDTSGGNAVVRDTARWESALRAAPGVIRADLRPGRRDPLPRHRHLGRLAHGHIVLFCVLMGIWDQNHYESVMQPATGAVSLLVVLQSAAPVLALSRPAAALWVSTAALTLTAALTSAVFGGAWPWSVPAIALHTLVLLLLSLRVRPTAAAAAFGISVLTGIGAAFPHPVPGPVTLLQGALAFAVATVIGCSLRAARVSRTRLVEQEELTAEERARRALLEERGRIARELHDVVAHHMSVISIQAQVAPHLVADPSPELRENLAGIRQNAVDALTELRRVLGVLRGDGADEHGTDGRAAGARHAPQPTLERLGDLLANVRAAGLDVTAESRGEPRPLSPGTELSAYRIVQEALSNAMRHAPGARATVRTHYHRDGLTVRITNTAPARPACTGPRTEPGHGLLGMRERTAMLGGELAAGPVPGGGWEVTATLPAPLDPKDGS</sequence>
<evidence type="ECO:0000256" key="1">
    <source>
        <dbReference type="ARBA" id="ARBA00000085"/>
    </source>
</evidence>
<feature type="domain" description="Signal transduction histidine kinase subgroup 3 dimerisation and phosphoacceptor" evidence="11">
    <location>
        <begin position="228"/>
        <end position="292"/>
    </location>
</feature>
<dbReference type="Pfam" id="PF02518">
    <property type="entry name" value="HATPase_c"/>
    <property type="match status" value="1"/>
</dbReference>
<keyword evidence="3" id="KW-0597">Phosphoprotein</keyword>
<evidence type="ECO:0000256" key="5">
    <source>
        <dbReference type="ARBA" id="ARBA00022741"/>
    </source>
</evidence>
<evidence type="ECO:0000256" key="2">
    <source>
        <dbReference type="ARBA" id="ARBA00012438"/>
    </source>
</evidence>
<dbReference type="GO" id="GO:0016301">
    <property type="term" value="F:kinase activity"/>
    <property type="evidence" value="ECO:0007669"/>
    <property type="project" value="UniProtKB-KW"/>
</dbReference>
<keyword evidence="7" id="KW-0067">ATP-binding</keyword>
<dbReference type="Pfam" id="PF07730">
    <property type="entry name" value="HisKA_3"/>
    <property type="match status" value="1"/>
</dbReference>
<dbReference type="PANTHER" id="PTHR24421:SF10">
    <property type="entry name" value="NITRATE_NITRITE SENSOR PROTEIN NARQ"/>
    <property type="match status" value="1"/>
</dbReference>
<feature type="transmembrane region" description="Helical" evidence="9">
    <location>
        <begin position="132"/>
        <end position="149"/>
    </location>
</feature>
<evidence type="ECO:0000256" key="8">
    <source>
        <dbReference type="ARBA" id="ARBA00023012"/>
    </source>
</evidence>
<dbReference type="SUPFAM" id="SSF55874">
    <property type="entry name" value="ATPase domain of HSP90 chaperone/DNA topoisomerase II/histidine kinase"/>
    <property type="match status" value="1"/>
</dbReference>
<comment type="catalytic activity">
    <reaction evidence="1">
        <text>ATP + protein L-histidine = ADP + protein N-phospho-L-histidine.</text>
        <dbReference type="EC" id="2.7.13.3"/>
    </reaction>
</comment>
<dbReference type="InterPro" id="IPR011712">
    <property type="entry name" value="Sig_transdc_His_kin_sub3_dim/P"/>
</dbReference>
<dbReference type="RefSeq" id="WP_309549953.1">
    <property type="nucleotide sequence ID" value="NZ_CP133762.1"/>
</dbReference>
<evidence type="ECO:0000313" key="12">
    <source>
        <dbReference type="EMBL" id="WMX48511.1"/>
    </source>
</evidence>
<dbReference type="InterPro" id="IPR036890">
    <property type="entry name" value="HATPase_C_sf"/>
</dbReference>
<dbReference type="EC" id="2.7.13.3" evidence="2"/>
<keyword evidence="8" id="KW-0902">Two-component regulatory system</keyword>
<keyword evidence="9" id="KW-0472">Membrane</keyword>
<dbReference type="Gene3D" id="1.20.5.1930">
    <property type="match status" value="1"/>
</dbReference>
<reference evidence="12 13" key="1">
    <citation type="submission" date="2023-09" db="EMBL/GenBank/DDBJ databases">
        <title>Complete genome of Streptomyces roseicoloratus T14.</title>
        <authorList>
            <person name="Bashizi T."/>
            <person name="Kim M.-J."/>
            <person name="Lee G."/>
            <person name="Tagele S.B."/>
            <person name="Shin J.-H."/>
        </authorList>
    </citation>
    <scope>NUCLEOTIDE SEQUENCE [LARGE SCALE GENOMIC DNA]</scope>
    <source>
        <strain evidence="12 13">T14</strain>
    </source>
</reference>
<dbReference type="Proteomes" id="UP001250858">
    <property type="component" value="Chromosome"/>
</dbReference>
<keyword evidence="4" id="KW-0808">Transferase</keyword>